<name>A0A0A2T4T7_9GAMM</name>
<organism evidence="1 2">
    <name type="scientific">Legionella norrlandica</name>
    <dbReference type="NCBI Taxonomy" id="1498499"/>
    <lineage>
        <taxon>Bacteria</taxon>
        <taxon>Pseudomonadati</taxon>
        <taxon>Pseudomonadota</taxon>
        <taxon>Gammaproteobacteria</taxon>
        <taxon>Legionellales</taxon>
        <taxon>Legionellaceae</taxon>
        <taxon>Legionella</taxon>
    </lineage>
</organism>
<dbReference type="EMBL" id="JNCF01000071">
    <property type="protein sequence ID" value="KGP62408.1"/>
    <property type="molecule type" value="Genomic_DNA"/>
</dbReference>
<keyword evidence="2" id="KW-1185">Reference proteome</keyword>
<evidence type="ECO:0000313" key="2">
    <source>
        <dbReference type="Proteomes" id="UP000054422"/>
    </source>
</evidence>
<dbReference type="OrthoDB" id="5638729at2"/>
<accession>A0A0A2T4T7</accession>
<sequence length="179" mass="21233">MTNFTYLDNILEMDFSQMRRKPVLEGMTATDEAISYFIDNFNSFFAQFKKRPSEKDLATYRVYLEKILLQINKSEYEYFLSCYSTQYSDLSEKEIQNMAHSNCLRSIKDIPTRIQYWARAKTWGDSIRNPQEHKKAIDSLNQWSKWIYANTGVFFQCPAQGDIEKDSNQNPDQLPKINW</sequence>
<protein>
    <submittedName>
        <fullName evidence="1">Uncharacterized protein</fullName>
    </submittedName>
</protein>
<reference evidence="1 2" key="1">
    <citation type="submission" date="2014-05" db="EMBL/GenBank/DDBJ databases">
        <authorList>
            <person name="Rizzardi K."/>
            <person name="Winiecka-Krusnell J."/>
            <person name="Ramliden M."/>
            <person name="Alm E."/>
            <person name="Andersson S."/>
            <person name="Byfors S."/>
        </authorList>
    </citation>
    <scope>NUCLEOTIDE SEQUENCE [LARGE SCALE GENOMIC DNA]</scope>
    <source>
        <strain evidence="1 2">LEGN</strain>
    </source>
</reference>
<dbReference type="RefSeq" id="WP_035891103.1">
    <property type="nucleotide sequence ID" value="NZ_JNCF01000071.1"/>
</dbReference>
<dbReference type="Proteomes" id="UP000054422">
    <property type="component" value="Unassembled WGS sequence"/>
</dbReference>
<proteinExistence type="predicted"/>
<comment type="caution">
    <text evidence="1">The sequence shown here is derived from an EMBL/GenBank/DDBJ whole genome shotgun (WGS) entry which is preliminary data.</text>
</comment>
<dbReference type="AlphaFoldDB" id="A0A0A2T4T7"/>
<gene>
    <name evidence="1" type="ORF">EP47_08310</name>
</gene>
<evidence type="ECO:0000313" key="1">
    <source>
        <dbReference type="EMBL" id="KGP62408.1"/>
    </source>
</evidence>